<dbReference type="Pfam" id="PF07887">
    <property type="entry name" value="Calmodulin_bind"/>
    <property type="match status" value="1"/>
</dbReference>
<evidence type="ECO:0000256" key="6">
    <source>
        <dbReference type="ARBA" id="ARBA00023163"/>
    </source>
</evidence>
<sequence length="460" mass="51826">MAAKRLRQDADQDPESSSDGKRVRRLPSFSTVIREAMMAKSLQNIFFALEPLLRKVVQEEVEKGVIHGLRLFQRYKNVLILFLRFYDHQDASLSNLDSFPLRSNSMHLEAAPEASSLKLVFKTQLSLPIFTGSKIECLENNPLELVIVDSDTGEPLASPLPWPVRVEVVVLDGDFPGGDQSEWSSADFQRNIVKERTGKRPLLTGEVNVTMRDASAVISDLSFTDNSSWIRSRQFRIGARVVAAAGSQNEQRIKEAMTVPFVVKDHRGELYRKHYPPALGDEVWRLERIGKDGAFHRKLSAANIHTVQEFLKLLIVQPHSLRDILGVGMSDRVWEATVAHAKTCPVGGKLYVYQGSQCSLLLNCICEPVGIVHGHTTLTLQELSQGQRTYVRHLAKEAYQNWDRLEEANDLFNQRVLPQYVEMQQSGVESLAWYSVDQGIAVDYPFEDYEIVDSALSGFG</sequence>
<name>A0A8J5KN71_ZINOF</name>
<dbReference type="GO" id="GO:0005516">
    <property type="term" value="F:calmodulin binding"/>
    <property type="evidence" value="ECO:0007669"/>
    <property type="project" value="InterPro"/>
</dbReference>
<keyword evidence="6" id="KW-0804">Transcription</keyword>
<dbReference type="GO" id="GO:0043565">
    <property type="term" value="F:sequence-specific DNA binding"/>
    <property type="evidence" value="ECO:0007669"/>
    <property type="project" value="TreeGrafter"/>
</dbReference>
<evidence type="ECO:0000256" key="4">
    <source>
        <dbReference type="ARBA" id="ARBA00023125"/>
    </source>
</evidence>
<comment type="subcellular location">
    <subcellularLocation>
        <location evidence="1">Nucleus</location>
    </subcellularLocation>
</comment>
<keyword evidence="3" id="KW-0805">Transcription regulation</keyword>
<evidence type="ECO:0000256" key="1">
    <source>
        <dbReference type="ARBA" id="ARBA00004123"/>
    </source>
</evidence>
<comment type="caution">
    <text evidence="12">The sequence shown here is derived from an EMBL/GenBank/DDBJ whole genome shotgun (WGS) entry which is preliminary data.</text>
</comment>
<keyword evidence="7" id="KW-0539">Nucleus</keyword>
<keyword evidence="5" id="KW-0010">Activator</keyword>
<dbReference type="PANTHER" id="PTHR31713">
    <property type="entry name" value="OS02G0177800 PROTEIN"/>
    <property type="match status" value="1"/>
</dbReference>
<evidence type="ECO:0000256" key="2">
    <source>
        <dbReference type="ARBA" id="ARBA00007214"/>
    </source>
</evidence>
<evidence type="ECO:0000313" key="13">
    <source>
        <dbReference type="Proteomes" id="UP000734854"/>
    </source>
</evidence>
<dbReference type="PANTHER" id="PTHR31713:SF42">
    <property type="entry name" value="PROTEIN SAR DEFICIENT 1"/>
    <property type="match status" value="1"/>
</dbReference>
<dbReference type="InterPro" id="IPR012416">
    <property type="entry name" value="CBP60"/>
</dbReference>
<comment type="similarity">
    <text evidence="2">Belongs to the plant ACBP60 protein family.</text>
</comment>
<dbReference type="Pfam" id="PF20452">
    <property type="entry name" value="Calmod_bind_C"/>
    <property type="match status" value="1"/>
</dbReference>
<evidence type="ECO:0000259" key="11">
    <source>
        <dbReference type="Pfam" id="PF20452"/>
    </source>
</evidence>
<dbReference type="InterPro" id="IPR046831">
    <property type="entry name" value="Calmodulin_bind_N"/>
</dbReference>
<proteinExistence type="inferred from homology"/>
<dbReference type="AlphaFoldDB" id="A0A8J5KN71"/>
<feature type="domain" description="Calmodulin binding protein-like N-terminal" evidence="9">
    <location>
        <begin position="117"/>
        <end position="266"/>
    </location>
</feature>
<dbReference type="GO" id="GO:0080142">
    <property type="term" value="P:regulation of salicylic acid biosynthetic process"/>
    <property type="evidence" value="ECO:0007669"/>
    <property type="project" value="TreeGrafter"/>
</dbReference>
<accession>A0A8J5KN71</accession>
<dbReference type="InterPro" id="IPR046829">
    <property type="entry name" value="Calmod_bind_C"/>
</dbReference>
<dbReference type="Proteomes" id="UP000734854">
    <property type="component" value="Unassembled WGS sequence"/>
</dbReference>
<evidence type="ECO:0000256" key="3">
    <source>
        <dbReference type="ARBA" id="ARBA00023015"/>
    </source>
</evidence>
<protein>
    <recommendedName>
        <fullName evidence="14">Protein SAR DEFICIENT 1</fullName>
    </recommendedName>
</protein>
<feature type="region of interest" description="Disordered" evidence="8">
    <location>
        <begin position="1"/>
        <end position="23"/>
    </location>
</feature>
<evidence type="ECO:0000256" key="5">
    <source>
        <dbReference type="ARBA" id="ARBA00023159"/>
    </source>
</evidence>
<evidence type="ECO:0000259" key="9">
    <source>
        <dbReference type="Pfam" id="PF07887"/>
    </source>
</evidence>
<evidence type="ECO:0000256" key="7">
    <source>
        <dbReference type="ARBA" id="ARBA00023242"/>
    </source>
</evidence>
<feature type="compositionally biased region" description="Basic and acidic residues" evidence="8">
    <location>
        <begin position="1"/>
        <end position="10"/>
    </location>
</feature>
<evidence type="ECO:0000259" key="10">
    <source>
        <dbReference type="Pfam" id="PF20451"/>
    </source>
</evidence>
<organism evidence="12 13">
    <name type="scientific">Zingiber officinale</name>
    <name type="common">Ginger</name>
    <name type="synonym">Amomum zingiber</name>
    <dbReference type="NCBI Taxonomy" id="94328"/>
    <lineage>
        <taxon>Eukaryota</taxon>
        <taxon>Viridiplantae</taxon>
        <taxon>Streptophyta</taxon>
        <taxon>Embryophyta</taxon>
        <taxon>Tracheophyta</taxon>
        <taxon>Spermatophyta</taxon>
        <taxon>Magnoliopsida</taxon>
        <taxon>Liliopsida</taxon>
        <taxon>Zingiberales</taxon>
        <taxon>Zingiberaceae</taxon>
        <taxon>Zingiber</taxon>
    </lineage>
</organism>
<evidence type="ECO:0000256" key="8">
    <source>
        <dbReference type="SAM" id="MobiDB-lite"/>
    </source>
</evidence>
<evidence type="ECO:0000313" key="12">
    <source>
        <dbReference type="EMBL" id="KAG6490576.1"/>
    </source>
</evidence>
<keyword evidence="13" id="KW-1185">Reference proteome</keyword>
<keyword evidence="4" id="KW-0238">DNA-binding</keyword>
<dbReference type="EMBL" id="JACMSC010000014">
    <property type="protein sequence ID" value="KAG6490576.1"/>
    <property type="molecule type" value="Genomic_DNA"/>
</dbReference>
<dbReference type="InterPro" id="IPR046830">
    <property type="entry name" value="Calmod_bind_M"/>
</dbReference>
<evidence type="ECO:0008006" key="14">
    <source>
        <dbReference type="Google" id="ProtNLM"/>
    </source>
</evidence>
<dbReference type="GO" id="GO:0003700">
    <property type="term" value="F:DNA-binding transcription factor activity"/>
    <property type="evidence" value="ECO:0007669"/>
    <property type="project" value="TreeGrafter"/>
</dbReference>
<dbReference type="GO" id="GO:0005634">
    <property type="term" value="C:nucleus"/>
    <property type="evidence" value="ECO:0007669"/>
    <property type="project" value="UniProtKB-SubCell"/>
</dbReference>
<feature type="domain" description="Calmodulin binding protein central" evidence="10">
    <location>
        <begin position="279"/>
        <end position="344"/>
    </location>
</feature>
<gene>
    <name evidence="12" type="ORF">ZIOFF_051876</name>
</gene>
<feature type="domain" description="Calmodulin binding protein C-terminal" evidence="11">
    <location>
        <begin position="349"/>
        <end position="408"/>
    </location>
</feature>
<reference evidence="12 13" key="1">
    <citation type="submission" date="2020-08" db="EMBL/GenBank/DDBJ databases">
        <title>Plant Genome Project.</title>
        <authorList>
            <person name="Zhang R.-G."/>
        </authorList>
    </citation>
    <scope>NUCLEOTIDE SEQUENCE [LARGE SCALE GENOMIC DNA]</scope>
    <source>
        <tissue evidence="12">Rhizome</tissue>
    </source>
</reference>
<dbReference type="Pfam" id="PF20451">
    <property type="entry name" value="Calmod_bind_M"/>
    <property type="match status" value="1"/>
</dbReference>